<dbReference type="AlphaFoldDB" id="A0A951PCT1"/>
<accession>A0A951PCT1</accession>
<dbReference type="EMBL" id="JAHHHV010000076">
    <property type="protein sequence ID" value="MBW4467347.1"/>
    <property type="molecule type" value="Genomic_DNA"/>
</dbReference>
<name>A0A951PCT1_9CYAN</name>
<evidence type="ECO:0000313" key="2">
    <source>
        <dbReference type="Proteomes" id="UP000707356"/>
    </source>
</evidence>
<proteinExistence type="predicted"/>
<comment type="caution">
    <text evidence="1">The sequence shown here is derived from an EMBL/GenBank/DDBJ whole genome shotgun (WGS) entry which is preliminary data.</text>
</comment>
<reference evidence="1" key="2">
    <citation type="journal article" date="2022" name="Microbiol. Resour. Announc.">
        <title>Metagenome Sequencing to Explore Phylogenomics of Terrestrial Cyanobacteria.</title>
        <authorList>
            <person name="Ward R.D."/>
            <person name="Stajich J.E."/>
            <person name="Johansen J.R."/>
            <person name="Huntemann M."/>
            <person name="Clum A."/>
            <person name="Foster B."/>
            <person name="Foster B."/>
            <person name="Roux S."/>
            <person name="Palaniappan K."/>
            <person name="Varghese N."/>
            <person name="Mukherjee S."/>
            <person name="Reddy T.B.K."/>
            <person name="Daum C."/>
            <person name="Copeland A."/>
            <person name="Chen I.A."/>
            <person name="Ivanova N.N."/>
            <person name="Kyrpides N.C."/>
            <person name="Shapiro N."/>
            <person name="Eloe-Fadrosh E.A."/>
            <person name="Pietrasiak N."/>
        </authorList>
    </citation>
    <scope>NUCLEOTIDE SEQUENCE</scope>
    <source>
        <strain evidence="1">GSE-TBD4-15B</strain>
    </source>
</reference>
<reference evidence="1" key="1">
    <citation type="submission" date="2021-05" db="EMBL/GenBank/DDBJ databases">
        <authorList>
            <person name="Pietrasiak N."/>
            <person name="Ward R."/>
            <person name="Stajich J.E."/>
            <person name="Kurbessoian T."/>
        </authorList>
    </citation>
    <scope>NUCLEOTIDE SEQUENCE</scope>
    <source>
        <strain evidence="1">GSE-TBD4-15B</strain>
    </source>
</reference>
<evidence type="ECO:0000313" key="1">
    <source>
        <dbReference type="EMBL" id="MBW4467347.1"/>
    </source>
</evidence>
<sequence>MTSSVPDWLRGLWKRISIETADGQIGSQTQVFYLQTSACFGDLRLPIDRPDLRQASFASLTSEEALALAQQQGFAGIAQFKQDQFKQGQCEWLRYIDYQPSQPDRDLGLLYWQDDILIEDGVDQVYREQWRKVDDGAGDYTALVWAEGAEDVTWQASLVIAGDYFIYSQNRPVALPAANALSDCLATATTLQDQQTYLGCEISFGRCQAGREPWEIQRSTLPWRESTALWSPSDLTVDLVQQRVLQTVPQADQRGACPVRVWEIREWGTGRAFQA</sequence>
<protein>
    <submittedName>
        <fullName evidence="1">Uncharacterized protein</fullName>
    </submittedName>
</protein>
<gene>
    <name evidence="1" type="ORF">KME07_18120</name>
</gene>
<organism evidence="1 2">
    <name type="scientific">Pegethrix bostrychoides GSE-TBD4-15B</name>
    <dbReference type="NCBI Taxonomy" id="2839662"/>
    <lineage>
        <taxon>Bacteria</taxon>
        <taxon>Bacillati</taxon>
        <taxon>Cyanobacteriota</taxon>
        <taxon>Cyanophyceae</taxon>
        <taxon>Oculatellales</taxon>
        <taxon>Oculatellaceae</taxon>
        <taxon>Pegethrix</taxon>
    </lineage>
</organism>
<dbReference type="Proteomes" id="UP000707356">
    <property type="component" value="Unassembled WGS sequence"/>
</dbReference>